<gene>
    <name evidence="3" type="ORF">Q5Y72_06205</name>
</gene>
<keyword evidence="4" id="KW-1185">Reference proteome</keyword>
<dbReference type="EMBL" id="JAVAMQ010000004">
    <property type="protein sequence ID" value="MDP5306679.1"/>
    <property type="molecule type" value="Genomic_DNA"/>
</dbReference>
<evidence type="ECO:0000313" key="4">
    <source>
        <dbReference type="Proteomes" id="UP001224997"/>
    </source>
</evidence>
<dbReference type="PANTHER" id="PTHR35526">
    <property type="entry name" value="ANTI-SIGMA-F FACTOR RSBW-RELATED"/>
    <property type="match status" value="1"/>
</dbReference>
<dbReference type="InterPro" id="IPR003594">
    <property type="entry name" value="HATPase_dom"/>
</dbReference>
<reference evidence="3 4" key="1">
    <citation type="submission" date="2023-08" db="EMBL/GenBank/DDBJ databases">
        <authorList>
            <person name="Park J.-S."/>
        </authorList>
    </citation>
    <scope>NUCLEOTIDE SEQUENCE [LARGE SCALE GENOMIC DNA]</scope>
    <source>
        <strain evidence="3 4">2205BS29-5</strain>
    </source>
</reference>
<dbReference type="GO" id="GO:0004673">
    <property type="term" value="F:protein histidine kinase activity"/>
    <property type="evidence" value="ECO:0007669"/>
    <property type="project" value="UniProtKB-EC"/>
</dbReference>
<feature type="domain" description="Histidine kinase/HSP90-like ATPase" evidence="2">
    <location>
        <begin position="29"/>
        <end position="157"/>
    </location>
</feature>
<proteinExistence type="predicted"/>
<accession>A0ABT9JAI4</accession>
<dbReference type="RefSeq" id="WP_305962526.1">
    <property type="nucleotide sequence ID" value="NZ_JAVAMQ010000004.1"/>
</dbReference>
<evidence type="ECO:0000313" key="3">
    <source>
        <dbReference type="EMBL" id="MDP5306679.1"/>
    </source>
</evidence>
<dbReference type="Proteomes" id="UP001224997">
    <property type="component" value="Unassembled WGS sequence"/>
</dbReference>
<dbReference type="EC" id="2.7.13.3" evidence="3"/>
<dbReference type="InterPro" id="IPR036890">
    <property type="entry name" value="HATPase_C_sf"/>
</dbReference>
<keyword evidence="1" id="KW-0723">Serine/threonine-protein kinase</keyword>
<evidence type="ECO:0000256" key="1">
    <source>
        <dbReference type="ARBA" id="ARBA00022527"/>
    </source>
</evidence>
<dbReference type="InterPro" id="IPR050267">
    <property type="entry name" value="Anti-sigma-factor_SerPK"/>
</dbReference>
<evidence type="ECO:0000259" key="2">
    <source>
        <dbReference type="Pfam" id="PF13581"/>
    </source>
</evidence>
<keyword evidence="3" id="KW-0808">Transferase</keyword>
<dbReference type="Gene3D" id="3.30.565.10">
    <property type="entry name" value="Histidine kinase-like ATPase, C-terminal domain"/>
    <property type="match status" value="1"/>
</dbReference>
<dbReference type="GO" id="GO:0005524">
    <property type="term" value="F:ATP binding"/>
    <property type="evidence" value="ECO:0007669"/>
    <property type="project" value="UniProtKB-KW"/>
</dbReference>
<comment type="caution">
    <text evidence="3">The sequence shown here is derived from an EMBL/GenBank/DDBJ whole genome shotgun (WGS) entry which is preliminary data.</text>
</comment>
<dbReference type="Pfam" id="PF13581">
    <property type="entry name" value="HATPase_c_2"/>
    <property type="match status" value="1"/>
</dbReference>
<keyword evidence="3" id="KW-0067">ATP-binding</keyword>
<keyword evidence="3" id="KW-0547">Nucleotide-binding</keyword>
<dbReference type="SUPFAM" id="SSF55874">
    <property type="entry name" value="ATPase domain of HSP90 chaperone/DNA topoisomerase II/histidine kinase"/>
    <property type="match status" value="1"/>
</dbReference>
<keyword evidence="1" id="KW-0418">Kinase</keyword>
<dbReference type="CDD" id="cd16936">
    <property type="entry name" value="HATPase_RsbW-like"/>
    <property type="match status" value="1"/>
</dbReference>
<protein>
    <submittedName>
        <fullName evidence="3">ATP-binding protein</fullName>
        <ecNumber evidence="3">2.7.13.3</ecNumber>
    </submittedName>
</protein>
<dbReference type="PANTHER" id="PTHR35526:SF3">
    <property type="entry name" value="ANTI-SIGMA-F FACTOR RSBW"/>
    <property type="match status" value="1"/>
</dbReference>
<organism evidence="3 4">
    <name type="scientific">Paracoccus spongiarum</name>
    <dbReference type="NCBI Taxonomy" id="3064387"/>
    <lineage>
        <taxon>Bacteria</taxon>
        <taxon>Pseudomonadati</taxon>
        <taxon>Pseudomonadota</taxon>
        <taxon>Alphaproteobacteria</taxon>
        <taxon>Rhodobacterales</taxon>
        <taxon>Paracoccaceae</taxon>
        <taxon>Paracoccus</taxon>
    </lineage>
</organism>
<name>A0ABT9JAI4_9RHOB</name>
<sequence length="168" mass="18629">MTSTERQNAGLNGQISTRTQPMFHRVLHAQPTRVRETLTAIRTRFRSEVSDDTLGRLELVLAEVMNNVTEHASLADSAADAGQQPSIHISIVRHDTGLACAISDDGVSLPEECLLPRGLPVMDLTDLPEGGFGWYLIQDLTQALCYYREEQRNFLAFSIPFTDQTGGR</sequence>